<name>A0A0M3HG21_ASCLU</name>
<reference evidence="3" key="1">
    <citation type="submission" date="2017-02" db="UniProtKB">
        <authorList>
            <consortium name="WormBaseParasite"/>
        </authorList>
    </citation>
    <scope>IDENTIFICATION</scope>
</reference>
<evidence type="ECO:0000313" key="3">
    <source>
        <dbReference type="WBParaSite" id="ALUE_0000046601-mRNA-1"/>
    </source>
</evidence>
<dbReference type="AlphaFoldDB" id="A0A0M3HG21"/>
<dbReference type="Proteomes" id="UP000036681">
    <property type="component" value="Unplaced"/>
</dbReference>
<proteinExistence type="predicted"/>
<evidence type="ECO:0000256" key="1">
    <source>
        <dbReference type="SAM" id="MobiDB-lite"/>
    </source>
</evidence>
<keyword evidence="2" id="KW-1185">Reference proteome</keyword>
<feature type="region of interest" description="Disordered" evidence="1">
    <location>
        <begin position="1"/>
        <end position="37"/>
    </location>
</feature>
<accession>A0A0M3HG21</accession>
<sequence length="72" mass="8224">MDIEQCSNRRDSPKKRRRARLHDSETASDQGESIAVEEVDLNRTNPNLNDVLGMLAEIGEIDYDPNRSEHSQ</sequence>
<dbReference type="WBParaSite" id="ALUE_0000046601-mRNA-1">
    <property type="protein sequence ID" value="ALUE_0000046601-mRNA-1"/>
    <property type="gene ID" value="ALUE_0000046601"/>
</dbReference>
<evidence type="ECO:0000313" key="2">
    <source>
        <dbReference type="Proteomes" id="UP000036681"/>
    </source>
</evidence>
<organism evidence="2 3">
    <name type="scientific">Ascaris lumbricoides</name>
    <name type="common">Giant roundworm</name>
    <dbReference type="NCBI Taxonomy" id="6252"/>
    <lineage>
        <taxon>Eukaryota</taxon>
        <taxon>Metazoa</taxon>
        <taxon>Ecdysozoa</taxon>
        <taxon>Nematoda</taxon>
        <taxon>Chromadorea</taxon>
        <taxon>Rhabditida</taxon>
        <taxon>Spirurina</taxon>
        <taxon>Ascaridomorpha</taxon>
        <taxon>Ascaridoidea</taxon>
        <taxon>Ascarididae</taxon>
        <taxon>Ascaris</taxon>
    </lineage>
</organism>
<protein>
    <submittedName>
        <fullName evidence="3">Bacterial ubiquitin-like modifier</fullName>
    </submittedName>
</protein>